<dbReference type="RefSeq" id="WP_071175132.1">
    <property type="nucleotide sequence ID" value="NZ_CP017831.1"/>
</dbReference>
<sequence>MFFGKRDKDVRLTDKEYKNLVKGMSSKERRDFDRRQDQLRRDREEDRLLGWLEFEDELDEDD</sequence>
<proteinExistence type="predicted"/>
<evidence type="ECO:0000313" key="1">
    <source>
        <dbReference type="EMBL" id="AOZ95346.1"/>
    </source>
</evidence>
<keyword evidence="2" id="KW-1185">Reference proteome</keyword>
<dbReference type="Proteomes" id="UP000179284">
    <property type="component" value="Chromosome I"/>
</dbReference>
<gene>
    <name evidence="1" type="ORF">bhn_I0312</name>
</gene>
<organism evidence="1 2">
    <name type="scientific">Butyrivibrio hungatei</name>
    <dbReference type="NCBI Taxonomy" id="185008"/>
    <lineage>
        <taxon>Bacteria</taxon>
        <taxon>Bacillati</taxon>
        <taxon>Bacillota</taxon>
        <taxon>Clostridia</taxon>
        <taxon>Lachnospirales</taxon>
        <taxon>Lachnospiraceae</taxon>
        <taxon>Butyrivibrio</taxon>
    </lineage>
</organism>
<name>A0A1D9NY89_9FIRM</name>
<accession>A0A1D9NY89</accession>
<protein>
    <submittedName>
        <fullName evidence="1">Uncharacterized protein</fullName>
    </submittedName>
</protein>
<reference evidence="2" key="1">
    <citation type="submission" date="2016-10" db="EMBL/GenBank/DDBJ databases">
        <title>The complete genome sequence of the rumen bacterium Butyrivibrio hungatei MB2003.</title>
        <authorList>
            <person name="Palevich N."/>
            <person name="Kelly W.J."/>
            <person name="Leahy S.C."/>
            <person name="Altermann E."/>
            <person name="Rakonjac J."/>
            <person name="Attwood G.T."/>
        </authorList>
    </citation>
    <scope>NUCLEOTIDE SEQUENCE [LARGE SCALE GENOMIC DNA]</scope>
    <source>
        <strain evidence="2">MB2003</strain>
    </source>
</reference>
<dbReference type="KEGG" id="bhu:bhn_I0312"/>
<evidence type="ECO:0000313" key="2">
    <source>
        <dbReference type="Proteomes" id="UP000179284"/>
    </source>
</evidence>
<dbReference type="EMBL" id="CP017831">
    <property type="protein sequence ID" value="AOZ95346.1"/>
    <property type="molecule type" value="Genomic_DNA"/>
</dbReference>
<dbReference type="AlphaFoldDB" id="A0A1D9NY89"/>